<dbReference type="InterPro" id="IPR013083">
    <property type="entry name" value="Znf_RING/FYVE/PHD"/>
</dbReference>
<dbReference type="Pfam" id="PF02002">
    <property type="entry name" value="TFIIE_alpha"/>
    <property type="match status" value="1"/>
</dbReference>
<feature type="domain" description="Transcription initiation factor IIE subunit alpha N-terminal" evidence="2">
    <location>
        <begin position="1"/>
        <end position="130"/>
    </location>
</feature>
<evidence type="ECO:0000313" key="4">
    <source>
        <dbReference type="WBParaSite" id="L893_g25858.t1"/>
    </source>
</evidence>
<dbReference type="AlphaFoldDB" id="A0A1I7ZFA3"/>
<keyword evidence="1" id="KW-0175">Coiled coil</keyword>
<dbReference type="Proteomes" id="UP000095287">
    <property type="component" value="Unplaced"/>
</dbReference>
<keyword evidence="3" id="KW-1185">Reference proteome</keyword>
<evidence type="ECO:0000256" key="1">
    <source>
        <dbReference type="SAM" id="Coils"/>
    </source>
</evidence>
<dbReference type="Gene3D" id="6.10.140.1250">
    <property type="match status" value="1"/>
</dbReference>
<dbReference type="WBParaSite" id="L893_g25858.t1">
    <property type="protein sequence ID" value="L893_g25858.t1"/>
    <property type="gene ID" value="L893_g25858"/>
</dbReference>
<name>A0A1I7ZFA3_9BILA</name>
<protein>
    <submittedName>
        <fullName evidence="4">TFIIE domain-containing protein</fullName>
    </submittedName>
</protein>
<reference evidence="4" key="1">
    <citation type="submission" date="2016-11" db="UniProtKB">
        <authorList>
            <consortium name="WormBaseParasite"/>
        </authorList>
    </citation>
    <scope>IDENTIFICATION</scope>
</reference>
<dbReference type="SMART" id="SM00531">
    <property type="entry name" value="TFIIE"/>
    <property type="match status" value="1"/>
</dbReference>
<accession>A0A1I7ZFA3</accession>
<dbReference type="PANTHER" id="PTHR13097">
    <property type="entry name" value="TRANSCRIPTION INITIATION FACTOR IIE, ALPHA SUBUNIT"/>
    <property type="match status" value="1"/>
</dbReference>
<dbReference type="InterPro" id="IPR002853">
    <property type="entry name" value="TFIIE_asu"/>
</dbReference>
<dbReference type="Pfam" id="PF11521">
    <property type="entry name" value="TFIIE-A_C"/>
    <property type="match status" value="1"/>
</dbReference>
<dbReference type="PANTHER" id="PTHR13097:SF7">
    <property type="entry name" value="GENERAL TRANSCRIPTION FACTOR IIE SUBUNIT 1"/>
    <property type="match status" value="1"/>
</dbReference>
<dbReference type="SUPFAM" id="SSF57783">
    <property type="entry name" value="Zinc beta-ribbon"/>
    <property type="match status" value="1"/>
</dbReference>
<feature type="coiled-coil region" evidence="1">
    <location>
        <begin position="278"/>
        <end position="305"/>
    </location>
</feature>
<dbReference type="InterPro" id="IPR021600">
    <property type="entry name" value="TFIIE_asu_C"/>
</dbReference>
<dbReference type="GO" id="GO:0005673">
    <property type="term" value="C:transcription factor TFIIE complex"/>
    <property type="evidence" value="ECO:0007669"/>
    <property type="project" value="TreeGrafter"/>
</dbReference>
<proteinExistence type="predicted"/>
<sequence length="373" mass="42799">MDSRVLRQLLVQLKVDKIVKERVVSVENPTPPNGRPGKPRKVSYYFVNYKAVLNVARYKIDHMRQKLESREKNDVNKANYKCTKEGCGATYQSLEIDQLIDMMTGDMRCWRCQGLVENDQAAGPTDLTRTSLAKFNDQMAALFSMLQSLDGIRLAQHLLEPPIQIITTTPQEEPDESKKKFLQVGAKAFGGHHASRKDMFNQEVTVNIINGSVPLPVVEEKESVPWLSANSNFDVSADANQKPSLGFASSSAPVLSYAQQEQQVPRNHFHIAESTSRLPEVRALLNREKELIKEHEEERKKWEGAGRRPSRVTFTLDEEDMDYEDEEDFIQLTVQGEPIEFEEITENPEIVNRMTEAERNVYIRVWREHMEFC</sequence>
<evidence type="ECO:0000259" key="2">
    <source>
        <dbReference type="SMART" id="SM00531"/>
    </source>
</evidence>
<dbReference type="GO" id="GO:0006367">
    <property type="term" value="P:transcription initiation at RNA polymerase II promoter"/>
    <property type="evidence" value="ECO:0007669"/>
    <property type="project" value="InterPro"/>
</dbReference>
<evidence type="ECO:0000313" key="3">
    <source>
        <dbReference type="Proteomes" id="UP000095287"/>
    </source>
</evidence>
<dbReference type="Gene3D" id="3.30.40.10">
    <property type="entry name" value="Zinc/RING finger domain, C3HC4 (zinc finger)"/>
    <property type="match status" value="1"/>
</dbReference>
<organism evidence="3 4">
    <name type="scientific">Steinernema glaseri</name>
    <dbReference type="NCBI Taxonomy" id="37863"/>
    <lineage>
        <taxon>Eukaryota</taxon>
        <taxon>Metazoa</taxon>
        <taxon>Ecdysozoa</taxon>
        <taxon>Nematoda</taxon>
        <taxon>Chromadorea</taxon>
        <taxon>Rhabditida</taxon>
        <taxon>Tylenchina</taxon>
        <taxon>Panagrolaimomorpha</taxon>
        <taxon>Strongyloidoidea</taxon>
        <taxon>Steinernematidae</taxon>
        <taxon>Steinernema</taxon>
    </lineage>
</organism>
<dbReference type="InterPro" id="IPR039997">
    <property type="entry name" value="TFE"/>
</dbReference>
<dbReference type="InterPro" id="IPR024550">
    <property type="entry name" value="TFIIEa/SarR/Rpc3_HTH_dom"/>
</dbReference>